<keyword evidence="3" id="KW-1185">Reference proteome</keyword>
<dbReference type="EMBL" id="SMFL01000006">
    <property type="protein sequence ID" value="TDE13673.1"/>
    <property type="molecule type" value="Genomic_DNA"/>
</dbReference>
<evidence type="ECO:0000313" key="2">
    <source>
        <dbReference type="EMBL" id="TDE13673.1"/>
    </source>
</evidence>
<dbReference type="CDD" id="cd18809">
    <property type="entry name" value="SF1_C_RecD"/>
    <property type="match status" value="1"/>
</dbReference>
<dbReference type="Pfam" id="PF00570">
    <property type="entry name" value="HRDC"/>
    <property type="match status" value="1"/>
</dbReference>
<keyword evidence="2" id="KW-0347">Helicase</keyword>
<dbReference type="OrthoDB" id="9763659at2"/>
<evidence type="ECO:0000313" key="3">
    <source>
        <dbReference type="Proteomes" id="UP000294850"/>
    </source>
</evidence>
<organism evidence="2 3">
    <name type="scientific">Dyadobacter psychrotolerans</name>
    <dbReference type="NCBI Taxonomy" id="2541721"/>
    <lineage>
        <taxon>Bacteria</taxon>
        <taxon>Pseudomonadati</taxon>
        <taxon>Bacteroidota</taxon>
        <taxon>Cytophagia</taxon>
        <taxon>Cytophagales</taxon>
        <taxon>Spirosomataceae</taxon>
        <taxon>Dyadobacter</taxon>
    </lineage>
</organism>
<dbReference type="SUPFAM" id="SSF47819">
    <property type="entry name" value="HRDC-like"/>
    <property type="match status" value="1"/>
</dbReference>
<dbReference type="InterPro" id="IPR002121">
    <property type="entry name" value="HRDC_dom"/>
</dbReference>
<dbReference type="Proteomes" id="UP000294850">
    <property type="component" value="Unassembled WGS sequence"/>
</dbReference>
<dbReference type="GO" id="GO:0003678">
    <property type="term" value="F:DNA helicase activity"/>
    <property type="evidence" value="ECO:0007669"/>
    <property type="project" value="InterPro"/>
</dbReference>
<dbReference type="Pfam" id="PF05970">
    <property type="entry name" value="PIF1"/>
    <property type="match status" value="1"/>
</dbReference>
<name>A0A4R5DS56_9BACT</name>
<dbReference type="PANTHER" id="PTHR47642">
    <property type="entry name" value="ATP-DEPENDENT DNA HELICASE"/>
    <property type="match status" value="1"/>
</dbReference>
<dbReference type="FunFam" id="3.40.50.300:FF:001498">
    <property type="entry name" value="ATP-dependent DNA helicase"/>
    <property type="match status" value="1"/>
</dbReference>
<dbReference type="PROSITE" id="PS50967">
    <property type="entry name" value="HRDC"/>
    <property type="match status" value="1"/>
</dbReference>
<dbReference type="SUPFAM" id="SSF52540">
    <property type="entry name" value="P-loop containing nucleoside triphosphate hydrolases"/>
    <property type="match status" value="2"/>
</dbReference>
<comment type="caution">
    <text evidence="2">The sequence shown here is derived from an EMBL/GenBank/DDBJ whole genome shotgun (WGS) entry which is preliminary data.</text>
</comment>
<proteinExistence type="predicted"/>
<dbReference type="InterPro" id="IPR010285">
    <property type="entry name" value="DNA_helicase_pif1-like_DEAD"/>
</dbReference>
<sequence length="820" mass="92258">MEENTQLQLAAEFMHHTNKNIFLTGKAGTGKTTFLHNLKKTLHKRMAIVAPTGVAAINAGGVTIHSFFQLPFGPHIPDSFLKTQSVHKFSKERINLIKSLDLLVIDEISMVRADMLDGIDEVLRKHKDPNQPFGGIQLLMIGDLHQLSPVIKDEEWNMLKSYYDTIFFFSSHALKKTNPVRIELTHIYRQSDTTFIDLLNRIRENKLDKETLATLNQRYIPDFKPADDEGYITLTTHNASAQNINSVKLKEIEGKLKTFEAEVSGDFPAVSYPTEQSLALKIGAQVMFVKNDVSREKLFYNGKIGQVTRISPDAIYVKCKGEYGEIEVEKAEWRNVKYALNAQTKEIEEQIIGSFIQYPLKLAWAITIHKSQGLTFEKAIIDANASFAHGQVYVALSRCKSFEGMVLSTKIGSTSVKTDGTVAAYSRDASNNPPDSRQLLDAKFSFQRSLLFELFDFTEIRRAFFNLNRILEENASILNPAILDTARQTKDSFEKEVFNVAEKFRNQLNQLMTDATLPENNETLKERVTKAIGYFSDKIENVLYPEVKGLEIETDNTAIKKTALQALENLQKSVSVKSACVKASLNGFTTNAYLRAKANADIDFKAQKDAGPAAKNVTVPKNMEHGKLYAALKTWRKEVAAEHDVLDYLVLPMKTLLELAEVLPKSMEQLAKIRGIGKAKVKQYGAVLIEMISDYCKENNVDVSQIGDSEKPEAFVKIKKEKQDTKRASLELFLSGKNIEEVAAERGFTAGTIEVHLIHFIETGELDIYTLYEKEKINAIVDYITENRQASLGEAKTALGEDFSYPEIRAVLKYLRAADL</sequence>
<protein>
    <submittedName>
        <fullName evidence="2">Helicase</fullName>
    </submittedName>
</protein>
<dbReference type="GO" id="GO:0006281">
    <property type="term" value="P:DNA repair"/>
    <property type="evidence" value="ECO:0007669"/>
    <property type="project" value="InterPro"/>
</dbReference>
<dbReference type="InterPro" id="IPR051055">
    <property type="entry name" value="PIF1_helicase"/>
</dbReference>
<feature type="domain" description="HRDC" evidence="1">
    <location>
        <begin position="622"/>
        <end position="702"/>
    </location>
</feature>
<dbReference type="GO" id="GO:0003676">
    <property type="term" value="F:nucleic acid binding"/>
    <property type="evidence" value="ECO:0007669"/>
    <property type="project" value="InterPro"/>
</dbReference>
<dbReference type="SMART" id="SM00341">
    <property type="entry name" value="HRDC"/>
    <property type="match status" value="1"/>
</dbReference>
<evidence type="ECO:0000259" key="1">
    <source>
        <dbReference type="PROSITE" id="PS50967"/>
    </source>
</evidence>
<dbReference type="InterPro" id="IPR044876">
    <property type="entry name" value="HRDC_dom_sf"/>
</dbReference>
<gene>
    <name evidence="2" type="ORF">E0F88_17375</name>
</gene>
<keyword evidence="2" id="KW-0067">ATP-binding</keyword>
<reference evidence="2 3" key="1">
    <citation type="submission" date="2019-03" db="EMBL/GenBank/DDBJ databases">
        <title>Dyadobacter AR-3-6 sp. nov., isolated from arctic soil.</title>
        <authorList>
            <person name="Chaudhary D.K."/>
        </authorList>
    </citation>
    <scope>NUCLEOTIDE SEQUENCE [LARGE SCALE GENOMIC DNA]</scope>
    <source>
        <strain evidence="2 3">AR-3-6</strain>
    </source>
</reference>
<dbReference type="PANTHER" id="PTHR47642:SF5">
    <property type="entry name" value="ATP-DEPENDENT DNA HELICASE"/>
    <property type="match status" value="1"/>
</dbReference>
<dbReference type="SMART" id="SM00382">
    <property type="entry name" value="AAA"/>
    <property type="match status" value="1"/>
</dbReference>
<accession>A0A4R5DS56</accession>
<dbReference type="GO" id="GO:0000723">
    <property type="term" value="P:telomere maintenance"/>
    <property type="evidence" value="ECO:0007669"/>
    <property type="project" value="InterPro"/>
</dbReference>
<dbReference type="Gene3D" id="3.40.50.300">
    <property type="entry name" value="P-loop containing nucleotide triphosphate hydrolases"/>
    <property type="match status" value="2"/>
</dbReference>
<keyword evidence="2" id="KW-0547">Nucleotide-binding</keyword>
<dbReference type="AlphaFoldDB" id="A0A4R5DS56"/>
<keyword evidence="2" id="KW-0378">Hydrolase</keyword>
<dbReference type="InterPro" id="IPR003593">
    <property type="entry name" value="AAA+_ATPase"/>
</dbReference>
<dbReference type="Pfam" id="PF14493">
    <property type="entry name" value="HTH_40"/>
    <property type="match status" value="1"/>
</dbReference>
<dbReference type="InterPro" id="IPR010997">
    <property type="entry name" value="HRDC-like_sf"/>
</dbReference>
<dbReference type="InterPro" id="IPR027417">
    <property type="entry name" value="P-loop_NTPase"/>
</dbReference>
<dbReference type="Gene3D" id="1.10.150.80">
    <property type="entry name" value="HRDC domain"/>
    <property type="match status" value="1"/>
</dbReference>
<dbReference type="GO" id="GO:0000166">
    <property type="term" value="F:nucleotide binding"/>
    <property type="evidence" value="ECO:0007669"/>
    <property type="project" value="InterPro"/>
</dbReference>
<dbReference type="InterPro" id="IPR029491">
    <property type="entry name" value="Helicase_HTH"/>
</dbReference>